<reference evidence="5" key="1">
    <citation type="journal article" date="2011" name="BMC Genomics">
        <title>Shotgun sequencing of Yersinia enterocolitica strain W22703 (biotype 2, serotype O:9): genomic evidence for oscillation between invertebrates and mammals.</title>
        <authorList>
            <person name="Fuchs T.M."/>
            <person name="Brandt K."/>
            <person name="Starke M."/>
            <person name="Rattei T."/>
        </authorList>
    </citation>
    <scope>NUCLEOTIDE SEQUENCE</scope>
</reference>
<evidence type="ECO:0008006" key="6">
    <source>
        <dbReference type="Google" id="ProtNLM"/>
    </source>
</evidence>
<evidence type="ECO:0000256" key="3">
    <source>
        <dbReference type="ARBA" id="ARBA00022741"/>
    </source>
</evidence>
<dbReference type="EMBL" id="FR718789">
    <property type="protein sequence ID" value="CBX74255.1"/>
    <property type="molecule type" value="Genomic_DNA"/>
</dbReference>
<dbReference type="InterPro" id="IPR000559">
    <property type="entry name" value="Formate_THF_ligase"/>
</dbReference>
<evidence type="ECO:0000256" key="1">
    <source>
        <dbReference type="ARBA" id="ARBA00022563"/>
    </source>
</evidence>
<evidence type="ECO:0000256" key="4">
    <source>
        <dbReference type="ARBA" id="ARBA00022840"/>
    </source>
</evidence>
<evidence type="ECO:0000313" key="5">
    <source>
        <dbReference type="EMBL" id="CBX74255.1"/>
    </source>
</evidence>
<keyword evidence="2 5" id="KW-0436">Ligase</keyword>
<accession>F4N847</accession>
<dbReference type="Pfam" id="PF01268">
    <property type="entry name" value="FTHFS"/>
    <property type="match status" value="1"/>
</dbReference>
<gene>
    <name evidence="5" type="ORF">YEW_KY46740</name>
</gene>
<dbReference type="GO" id="GO:0005524">
    <property type="term" value="F:ATP binding"/>
    <property type="evidence" value="ECO:0007669"/>
    <property type="project" value="UniProtKB-KW"/>
</dbReference>
<keyword evidence="1" id="KW-0554">One-carbon metabolism</keyword>
<dbReference type="InterPro" id="IPR027417">
    <property type="entry name" value="P-loop_NTPase"/>
</dbReference>
<dbReference type="GO" id="GO:0004329">
    <property type="term" value="F:formate-tetrahydrofolate ligase activity"/>
    <property type="evidence" value="ECO:0007669"/>
    <property type="project" value="InterPro"/>
</dbReference>
<protein>
    <recommendedName>
        <fullName evidence="6">Formate--tetrahydrofolate ligase</fullName>
    </recommendedName>
</protein>
<dbReference type="AlphaFoldDB" id="F4N847"/>
<dbReference type="SUPFAM" id="SSF52540">
    <property type="entry name" value="P-loop containing nucleoside triphosphate hydrolases"/>
    <property type="match status" value="1"/>
</dbReference>
<dbReference type="GO" id="GO:0006730">
    <property type="term" value="P:one-carbon metabolic process"/>
    <property type="evidence" value="ECO:0007669"/>
    <property type="project" value="UniProtKB-KW"/>
</dbReference>
<keyword evidence="3" id="KW-0547">Nucleotide-binding</keyword>
<proteinExistence type="predicted"/>
<sequence length="105" mass="11116">MAQRYGAREVSFTPQARQQLDSITAAGFGHLPLCIAKTPLSISADASLKNVPRDFVLPVTACAVSAGAGFVRIYAGDIMTMPGLGTQPAYYHIDIDDEGCIRGLS</sequence>
<keyword evidence="4" id="KW-0067">ATP-binding</keyword>
<organism evidence="5">
    <name type="scientific">Yersinia enterocolitica W22703</name>
    <dbReference type="NCBI Taxonomy" id="913028"/>
    <lineage>
        <taxon>Bacteria</taxon>
        <taxon>Pseudomonadati</taxon>
        <taxon>Pseudomonadota</taxon>
        <taxon>Gammaproteobacteria</taxon>
        <taxon>Enterobacterales</taxon>
        <taxon>Yersiniaceae</taxon>
        <taxon>Yersinia</taxon>
    </lineage>
</organism>
<name>F4N847_YEREN</name>
<dbReference type="Gene3D" id="3.10.410.10">
    <property type="entry name" value="Formyltetrahydrofolate synthetase, domain 3"/>
    <property type="match status" value="1"/>
</dbReference>
<evidence type="ECO:0000256" key="2">
    <source>
        <dbReference type="ARBA" id="ARBA00022598"/>
    </source>
</evidence>